<reference evidence="8 9" key="1">
    <citation type="journal article" date="2018" name="Evol. Lett.">
        <title>Horizontal gene cluster transfer increased hallucinogenic mushroom diversity.</title>
        <authorList>
            <person name="Reynolds H.T."/>
            <person name="Vijayakumar V."/>
            <person name="Gluck-Thaler E."/>
            <person name="Korotkin H.B."/>
            <person name="Matheny P.B."/>
            <person name="Slot J.C."/>
        </authorList>
    </citation>
    <scope>NUCLEOTIDE SEQUENCE [LARGE SCALE GENOMIC DNA]</scope>
    <source>
        <strain evidence="8 9">2629</strain>
    </source>
</reference>
<dbReference type="Pfam" id="PF00149">
    <property type="entry name" value="Metallophos"/>
    <property type="match status" value="1"/>
</dbReference>
<dbReference type="FunCoup" id="A0A409YD89">
    <property type="interactions" value="191"/>
</dbReference>
<dbReference type="STRING" id="181874.A0A409YD89"/>
<protein>
    <recommendedName>
        <fullName evidence="7">Calcineurin-like phosphoesterase domain-containing protein</fullName>
    </recommendedName>
</protein>
<dbReference type="GO" id="GO:0005783">
    <property type="term" value="C:endoplasmic reticulum"/>
    <property type="evidence" value="ECO:0007669"/>
    <property type="project" value="TreeGrafter"/>
</dbReference>
<gene>
    <name evidence="8" type="ORF">CVT24_000276</name>
</gene>
<keyword evidence="4 6" id="KW-0472">Membrane</keyword>
<organism evidence="8 9">
    <name type="scientific">Panaeolus cyanescens</name>
    <dbReference type="NCBI Taxonomy" id="181874"/>
    <lineage>
        <taxon>Eukaryota</taxon>
        <taxon>Fungi</taxon>
        <taxon>Dikarya</taxon>
        <taxon>Basidiomycota</taxon>
        <taxon>Agaricomycotina</taxon>
        <taxon>Agaricomycetes</taxon>
        <taxon>Agaricomycetidae</taxon>
        <taxon>Agaricales</taxon>
        <taxon>Agaricineae</taxon>
        <taxon>Galeropsidaceae</taxon>
        <taxon>Panaeolus</taxon>
    </lineage>
</organism>
<dbReference type="PANTHER" id="PTHR13315:SF4">
    <property type="entry name" value="METALLOPHOSPHOESTERASE, ISOFORM E"/>
    <property type="match status" value="1"/>
</dbReference>
<evidence type="ECO:0000259" key="7">
    <source>
        <dbReference type="Pfam" id="PF00149"/>
    </source>
</evidence>
<comment type="subcellular location">
    <subcellularLocation>
        <location evidence="1">Membrane</location>
        <topology evidence="1">Multi-pass membrane protein</topology>
    </subcellularLocation>
</comment>
<dbReference type="EMBL" id="NHTK01001281">
    <property type="protein sequence ID" value="PPR00982.1"/>
    <property type="molecule type" value="Genomic_DNA"/>
</dbReference>
<dbReference type="GO" id="GO:0016020">
    <property type="term" value="C:membrane"/>
    <property type="evidence" value="ECO:0007669"/>
    <property type="project" value="UniProtKB-SubCell"/>
</dbReference>
<evidence type="ECO:0000256" key="2">
    <source>
        <dbReference type="ARBA" id="ARBA00022692"/>
    </source>
</evidence>
<dbReference type="InterPro" id="IPR029052">
    <property type="entry name" value="Metallo-depent_PP-like"/>
</dbReference>
<feature type="transmembrane region" description="Helical" evidence="6">
    <location>
        <begin position="509"/>
        <end position="525"/>
    </location>
</feature>
<dbReference type="PANTHER" id="PTHR13315">
    <property type="entry name" value="METALLO PHOSPHOESTERASE RELATED"/>
    <property type="match status" value="1"/>
</dbReference>
<evidence type="ECO:0000256" key="4">
    <source>
        <dbReference type="ARBA" id="ARBA00023136"/>
    </source>
</evidence>
<evidence type="ECO:0000256" key="6">
    <source>
        <dbReference type="SAM" id="Phobius"/>
    </source>
</evidence>
<keyword evidence="2 6" id="KW-0812">Transmembrane</keyword>
<feature type="transmembrane region" description="Helical" evidence="6">
    <location>
        <begin position="368"/>
        <end position="389"/>
    </location>
</feature>
<evidence type="ECO:0000313" key="8">
    <source>
        <dbReference type="EMBL" id="PPR00982.1"/>
    </source>
</evidence>
<keyword evidence="9" id="KW-1185">Reference proteome</keyword>
<dbReference type="GO" id="GO:0016787">
    <property type="term" value="F:hydrolase activity"/>
    <property type="evidence" value="ECO:0007669"/>
    <property type="project" value="InterPro"/>
</dbReference>
<name>A0A409YD89_9AGAR</name>
<keyword evidence="3 6" id="KW-1133">Transmembrane helix</keyword>
<evidence type="ECO:0000313" key="9">
    <source>
        <dbReference type="Proteomes" id="UP000284842"/>
    </source>
</evidence>
<feature type="region of interest" description="Disordered" evidence="5">
    <location>
        <begin position="394"/>
        <end position="425"/>
    </location>
</feature>
<dbReference type="InterPro" id="IPR033308">
    <property type="entry name" value="PGAP5/Cdc1/Ted1"/>
</dbReference>
<evidence type="ECO:0000256" key="1">
    <source>
        <dbReference type="ARBA" id="ARBA00004141"/>
    </source>
</evidence>
<sequence length="526" mass="60195">MATPTRRRSLINFLRVTWVLVILWYEYFTFLSSGWSCHWPDASLLPSRRDIDTTHKRPCHVLLVADPQVLDYRSYPRRGVLLSYITRSIVNLNLRKNWRAALGRKPDAVVFLGNMLDNGRLKMSNEEYEIYFQRFKHIFRLKKEIPQYYIPGNRDVGLGHSNLFDDRAFDRYISHFGEPNYEVSVANHTLVFLDTPGYADEDAKRYGAKKTFDAWVPIPGGTLEFMNTYASHNHTDPTIVFSHIPFYRADGKSCGPHRERGTIRPGVGLGYQNVLEKQSSHRLLSSFKPVAIFSGDDHDYCEHNHQYQSQDGSPHVAREVTVKSLSMVMNVRRPGFQLLSLNPTEFREGASKPTFADAPCLLPDQLHIYLAVYLPLLLVSLLLVFASNFGQRTSHRHLKSSSDTTVIRASAGGRDSDPEDIPPTSYTTLSNRLSSTQHHYNKHGLRSPHINMSFANQGQRRRIAGASETVSFLSRIRRAVNQPWSGGVSNSSRRRREWLMPFLRDARDIAIFPLGMFVLITLWVVT</sequence>
<dbReference type="Gene3D" id="3.60.21.10">
    <property type="match status" value="1"/>
</dbReference>
<dbReference type="InterPro" id="IPR004843">
    <property type="entry name" value="Calcineurin-like_PHP"/>
</dbReference>
<dbReference type="SUPFAM" id="SSF56300">
    <property type="entry name" value="Metallo-dependent phosphatases"/>
    <property type="match status" value="1"/>
</dbReference>
<dbReference type="InParanoid" id="A0A409YD89"/>
<dbReference type="AlphaFoldDB" id="A0A409YD89"/>
<feature type="transmembrane region" description="Helical" evidence="6">
    <location>
        <begin position="12"/>
        <end position="35"/>
    </location>
</feature>
<dbReference type="GO" id="GO:0006506">
    <property type="term" value="P:GPI anchor biosynthetic process"/>
    <property type="evidence" value="ECO:0007669"/>
    <property type="project" value="InterPro"/>
</dbReference>
<accession>A0A409YD89</accession>
<proteinExistence type="predicted"/>
<comment type="caution">
    <text evidence="8">The sequence shown here is derived from an EMBL/GenBank/DDBJ whole genome shotgun (WGS) entry which is preliminary data.</text>
</comment>
<dbReference type="OrthoDB" id="5977743at2759"/>
<dbReference type="Proteomes" id="UP000284842">
    <property type="component" value="Unassembled WGS sequence"/>
</dbReference>
<evidence type="ECO:0000256" key="3">
    <source>
        <dbReference type="ARBA" id="ARBA00022989"/>
    </source>
</evidence>
<feature type="domain" description="Calcineurin-like phosphoesterase" evidence="7">
    <location>
        <begin position="96"/>
        <end position="300"/>
    </location>
</feature>
<evidence type="ECO:0000256" key="5">
    <source>
        <dbReference type="SAM" id="MobiDB-lite"/>
    </source>
</evidence>